<dbReference type="PROSITE" id="PS50006">
    <property type="entry name" value="FHA_DOMAIN"/>
    <property type="match status" value="1"/>
</dbReference>
<evidence type="ECO:0000259" key="1">
    <source>
        <dbReference type="PROSITE" id="PS50006"/>
    </source>
</evidence>
<evidence type="ECO:0000313" key="3">
    <source>
        <dbReference type="EMBL" id="EWY36840.1"/>
    </source>
</evidence>
<dbReference type="Pfam" id="PF00211">
    <property type="entry name" value="Guanylate_cyc"/>
    <property type="match status" value="1"/>
</dbReference>
<dbReference type="PROSITE" id="PS50125">
    <property type="entry name" value="GUANYLATE_CYCLASE_2"/>
    <property type="match status" value="1"/>
</dbReference>
<dbReference type="EMBL" id="AVFL01000035">
    <property type="protein sequence ID" value="EWY36840.1"/>
    <property type="molecule type" value="Genomic_DNA"/>
</dbReference>
<dbReference type="STRING" id="1385369.N825_23350"/>
<dbReference type="SMART" id="SM00044">
    <property type="entry name" value="CYCc"/>
    <property type="match status" value="1"/>
</dbReference>
<dbReference type="InterPro" id="IPR008984">
    <property type="entry name" value="SMAD_FHA_dom_sf"/>
</dbReference>
<dbReference type="Pfam" id="PF00498">
    <property type="entry name" value="FHA"/>
    <property type="match status" value="1"/>
</dbReference>
<dbReference type="SUPFAM" id="SSF49879">
    <property type="entry name" value="SMAD/FHA domain"/>
    <property type="match status" value="1"/>
</dbReference>
<dbReference type="InterPro" id="IPR029787">
    <property type="entry name" value="Nucleotide_cyclase"/>
</dbReference>
<dbReference type="SUPFAM" id="SSF55073">
    <property type="entry name" value="Nucleotide cyclase"/>
    <property type="match status" value="1"/>
</dbReference>
<feature type="domain" description="FHA" evidence="1">
    <location>
        <begin position="208"/>
        <end position="250"/>
    </location>
</feature>
<feature type="domain" description="Guanylate cyclase" evidence="2">
    <location>
        <begin position="12"/>
        <end position="119"/>
    </location>
</feature>
<keyword evidence="4" id="KW-1185">Reference proteome</keyword>
<dbReference type="OrthoDB" id="54411at2"/>
<evidence type="ECO:0000313" key="4">
    <source>
        <dbReference type="Proteomes" id="UP000019486"/>
    </source>
</evidence>
<dbReference type="CDD" id="cd07302">
    <property type="entry name" value="CHD"/>
    <property type="match status" value="1"/>
</dbReference>
<dbReference type="InterPro" id="IPR001054">
    <property type="entry name" value="A/G_cyclase"/>
</dbReference>
<dbReference type="GO" id="GO:0035556">
    <property type="term" value="P:intracellular signal transduction"/>
    <property type="evidence" value="ECO:0007669"/>
    <property type="project" value="InterPro"/>
</dbReference>
<protein>
    <recommendedName>
        <fullName evidence="5">Adenylate cyclase</fullName>
    </recommendedName>
</protein>
<dbReference type="CDD" id="cd00060">
    <property type="entry name" value="FHA"/>
    <property type="match status" value="1"/>
</dbReference>
<dbReference type="PANTHER" id="PTHR43081">
    <property type="entry name" value="ADENYLATE CYCLASE, TERMINAL-DIFFERENTIATION SPECIFIC-RELATED"/>
    <property type="match status" value="1"/>
</dbReference>
<reference evidence="3 4" key="1">
    <citation type="submission" date="2013-08" db="EMBL/GenBank/DDBJ databases">
        <title>The genome sequence of Skermanella stibiiresistens.</title>
        <authorList>
            <person name="Zhu W."/>
            <person name="Wang G."/>
        </authorList>
    </citation>
    <scope>NUCLEOTIDE SEQUENCE [LARGE SCALE GENOMIC DNA]</scope>
    <source>
        <strain evidence="3 4">SB22</strain>
    </source>
</reference>
<dbReference type="GO" id="GO:0006171">
    <property type="term" value="P:cAMP biosynthetic process"/>
    <property type="evidence" value="ECO:0007669"/>
    <property type="project" value="TreeGrafter"/>
</dbReference>
<accession>W9GSG9</accession>
<gene>
    <name evidence="3" type="ORF">N825_23350</name>
</gene>
<evidence type="ECO:0000259" key="2">
    <source>
        <dbReference type="PROSITE" id="PS50125"/>
    </source>
</evidence>
<dbReference type="RefSeq" id="WP_037459963.1">
    <property type="nucleotide sequence ID" value="NZ_AVFL01000035.1"/>
</dbReference>
<evidence type="ECO:0008006" key="5">
    <source>
        <dbReference type="Google" id="ProtNLM"/>
    </source>
</evidence>
<dbReference type="InterPro" id="IPR050697">
    <property type="entry name" value="Adenylyl/Guanylyl_Cyclase_3/4"/>
</dbReference>
<proteinExistence type="predicted"/>
<sequence length="298" mass="32101">MVVAVRSGESMAVMFADVCDSTRLYQVLRDAAAHALTNRCVRQIIDATERYSGMVVKTMGDGALSTFPSADAAYCAAAHIQEALRGTEPRVRIGFTIGPVIVTADDVFGATVNLASRLAALASPGEILMTRACVDALHPAYRPNTQRLDKAVVKGGIDAVEIYRTLGDPENVTVTAFQVDGSAGKRRGILILTHRGRQLRLDTDSAPVLIGRDGGCGLIVNSDWASRRHATLEILNGRFTLTDHSTNGTFCVDDSQQLMMLKREATYLLTSGLISLGIAPAEDPDNVIRYRYGTIDTD</sequence>
<name>W9GSG9_9PROT</name>
<dbReference type="InterPro" id="IPR000253">
    <property type="entry name" value="FHA_dom"/>
</dbReference>
<dbReference type="AlphaFoldDB" id="W9GSG9"/>
<dbReference type="PANTHER" id="PTHR43081:SF19">
    <property type="entry name" value="PH-SENSITIVE ADENYLATE CYCLASE RV1264"/>
    <property type="match status" value="1"/>
</dbReference>
<comment type="caution">
    <text evidence="3">The sequence shown here is derived from an EMBL/GenBank/DDBJ whole genome shotgun (WGS) entry which is preliminary data.</text>
</comment>
<organism evidence="3 4">
    <name type="scientific">Skermanella stibiiresistens SB22</name>
    <dbReference type="NCBI Taxonomy" id="1385369"/>
    <lineage>
        <taxon>Bacteria</taxon>
        <taxon>Pseudomonadati</taxon>
        <taxon>Pseudomonadota</taxon>
        <taxon>Alphaproteobacteria</taxon>
        <taxon>Rhodospirillales</taxon>
        <taxon>Azospirillaceae</taxon>
        <taxon>Skermanella</taxon>
    </lineage>
</organism>
<dbReference type="Gene3D" id="3.30.70.1230">
    <property type="entry name" value="Nucleotide cyclase"/>
    <property type="match status" value="1"/>
</dbReference>
<dbReference type="SMART" id="SM00240">
    <property type="entry name" value="FHA"/>
    <property type="match status" value="1"/>
</dbReference>
<dbReference type="Proteomes" id="UP000019486">
    <property type="component" value="Unassembled WGS sequence"/>
</dbReference>
<dbReference type="GO" id="GO:0004016">
    <property type="term" value="F:adenylate cyclase activity"/>
    <property type="evidence" value="ECO:0007669"/>
    <property type="project" value="UniProtKB-ARBA"/>
</dbReference>
<dbReference type="Gene3D" id="2.60.200.20">
    <property type="match status" value="1"/>
</dbReference>